<keyword evidence="2" id="KW-1185">Reference proteome</keyword>
<dbReference type="EMBL" id="VVIW01000025">
    <property type="protein sequence ID" value="NHZ43955.1"/>
    <property type="molecule type" value="Genomic_DNA"/>
</dbReference>
<proteinExistence type="predicted"/>
<comment type="caution">
    <text evidence="1">The sequence shown here is derived from an EMBL/GenBank/DDBJ whole genome shotgun (WGS) entry which is preliminary data.</text>
</comment>
<dbReference type="Proteomes" id="UP000819052">
    <property type="component" value="Unassembled WGS sequence"/>
</dbReference>
<dbReference type="RefSeq" id="WP_167080210.1">
    <property type="nucleotide sequence ID" value="NZ_VVIW01000025.1"/>
</dbReference>
<protein>
    <recommendedName>
        <fullName evidence="3">DUF4142 domain-containing protein</fullName>
    </recommendedName>
</protein>
<accession>A0ABX0M9V9</accession>
<sequence length="263" mass="28655">MRRCNGRKTGAVGRPCQYDFLFGIFYNDKYSRTYRRSTTMTITRNIASLILACSLAFTGSTGIAATQQEIAEAAKLVRTPADVAKMQEFNRGFTSMMAQQSAQVKAAAAKMSAYDKEEVYADASLVSAAGIAKSRAAIAAMTALALEDEESLRSRKQQADRYIAQTPLPDGVRSLIKDRFDKTMVVRLRDAERNAAAQKAFLALLGGRLDFAEARLGKISLGDNGNLVFANAKDKGPFSKIQNALVQAQARMQQSVEASTKVK</sequence>
<organism evidence="1 2">
    <name type="scientific">Massilia aquatica</name>
    <dbReference type="NCBI Taxonomy" id="2609000"/>
    <lineage>
        <taxon>Bacteria</taxon>
        <taxon>Pseudomonadati</taxon>
        <taxon>Pseudomonadota</taxon>
        <taxon>Betaproteobacteria</taxon>
        <taxon>Burkholderiales</taxon>
        <taxon>Oxalobacteraceae</taxon>
        <taxon>Telluria group</taxon>
        <taxon>Massilia</taxon>
    </lineage>
</organism>
<reference evidence="1 2" key="1">
    <citation type="submission" date="2019-09" db="EMBL/GenBank/DDBJ databases">
        <title>Taxonomy of Antarctic Massilia spp.: description of Massilia rubra sp. nov., Massilia aquatica sp. nov., Massilia mucilaginosa sp. nov., Massilia frigida sp. nov. isolated from streams, lakes and regoliths.</title>
        <authorList>
            <person name="Holochova P."/>
            <person name="Sedlacek I."/>
            <person name="Kralova S."/>
            <person name="Maslanova I."/>
            <person name="Busse H.-J."/>
            <person name="Stankova E."/>
            <person name="Vrbovska V."/>
            <person name="Kovarovic V."/>
            <person name="Bartak M."/>
            <person name="Svec P."/>
            <person name="Pantucek R."/>
        </authorList>
    </citation>
    <scope>NUCLEOTIDE SEQUENCE [LARGE SCALE GENOMIC DNA]</scope>
    <source>
        <strain evidence="1 2">CCM 8693</strain>
    </source>
</reference>
<evidence type="ECO:0008006" key="3">
    <source>
        <dbReference type="Google" id="ProtNLM"/>
    </source>
</evidence>
<evidence type="ECO:0000313" key="1">
    <source>
        <dbReference type="EMBL" id="NHZ43955.1"/>
    </source>
</evidence>
<name>A0ABX0M9V9_9BURK</name>
<gene>
    <name evidence="1" type="ORF">F1609_27865</name>
</gene>
<evidence type="ECO:0000313" key="2">
    <source>
        <dbReference type="Proteomes" id="UP000819052"/>
    </source>
</evidence>